<dbReference type="RefSeq" id="WP_096802885.1">
    <property type="nucleotide sequence ID" value="NZ_CP023563.1"/>
</dbReference>
<gene>
    <name evidence="1" type="ORF">CFK38_09700</name>
</gene>
<accession>A0A291GML2</accession>
<dbReference type="KEGG" id="brz:CFK38_09700"/>
<dbReference type="EMBL" id="CP023563">
    <property type="protein sequence ID" value="ATG51763.1"/>
    <property type="molecule type" value="Genomic_DNA"/>
</dbReference>
<dbReference type="Pfam" id="PF11528">
    <property type="entry name" value="DUF3224"/>
    <property type="match status" value="1"/>
</dbReference>
<dbReference type="SUPFAM" id="SSF159238">
    <property type="entry name" value="SO1590-like"/>
    <property type="match status" value="1"/>
</dbReference>
<dbReference type="AlphaFoldDB" id="A0A291GML2"/>
<keyword evidence="2" id="KW-1185">Reference proteome</keyword>
<dbReference type="InterPro" id="IPR023159">
    <property type="entry name" value="SO1590-like_sf"/>
</dbReference>
<sequence>MSTLTATFTIDLTPAEVLLGAADRFDLAKTWTGTVAGTSRGVMLTAGDPAAGSASYIATETFEGTLDGREGTLTFQQLGTMAGGEPELRYVIAPGSGTGDLVGLTGTLTIGTIDEDGTHHVTVELT</sequence>
<evidence type="ECO:0000313" key="2">
    <source>
        <dbReference type="Proteomes" id="UP000218165"/>
    </source>
</evidence>
<dbReference type="Proteomes" id="UP000218165">
    <property type="component" value="Chromosome"/>
</dbReference>
<dbReference type="InterPro" id="IPR021607">
    <property type="entry name" value="DUF3224"/>
</dbReference>
<protein>
    <recommendedName>
        <fullName evidence="3">DUF3224 domain-containing protein</fullName>
    </recommendedName>
</protein>
<organism evidence="1 2">
    <name type="scientific">Brachybacterium vulturis</name>
    <dbReference type="NCBI Taxonomy" id="2017484"/>
    <lineage>
        <taxon>Bacteria</taxon>
        <taxon>Bacillati</taxon>
        <taxon>Actinomycetota</taxon>
        <taxon>Actinomycetes</taxon>
        <taxon>Micrococcales</taxon>
        <taxon>Dermabacteraceae</taxon>
        <taxon>Brachybacterium</taxon>
    </lineage>
</organism>
<dbReference type="Gene3D" id="2.40.350.10">
    <property type="entry name" value="SO1590-like"/>
    <property type="match status" value="1"/>
</dbReference>
<proteinExistence type="predicted"/>
<dbReference type="OrthoDB" id="882224at2"/>
<evidence type="ECO:0000313" key="1">
    <source>
        <dbReference type="EMBL" id="ATG51763.1"/>
    </source>
</evidence>
<reference evidence="2" key="1">
    <citation type="submission" date="2017-09" db="EMBL/GenBank/DDBJ databases">
        <title>Brachybacterium sp. VM2412.</title>
        <authorList>
            <person name="Tak E.J."/>
            <person name="Bae J.-W."/>
        </authorList>
    </citation>
    <scope>NUCLEOTIDE SEQUENCE [LARGE SCALE GENOMIC DNA]</scope>
    <source>
        <strain evidence="2">VM2412</strain>
    </source>
</reference>
<name>A0A291GML2_9MICO</name>
<evidence type="ECO:0008006" key="3">
    <source>
        <dbReference type="Google" id="ProtNLM"/>
    </source>
</evidence>